<dbReference type="PIRSF" id="PIRSF012526">
    <property type="entry name" value="CYTH_UCP012526"/>
    <property type="match status" value="1"/>
</dbReference>
<feature type="domain" description="CYTH" evidence="1">
    <location>
        <begin position="3"/>
        <end position="189"/>
    </location>
</feature>
<dbReference type="Pfam" id="PF01928">
    <property type="entry name" value="CYTH"/>
    <property type="match status" value="1"/>
</dbReference>
<evidence type="ECO:0000313" key="2">
    <source>
        <dbReference type="EMBL" id="KJQ73214.1"/>
    </source>
</evidence>
<proteinExistence type="predicted"/>
<evidence type="ECO:0000259" key="1">
    <source>
        <dbReference type="PROSITE" id="PS51707"/>
    </source>
</evidence>
<gene>
    <name evidence="2" type="ORF">TZ91_00818</name>
</gene>
<dbReference type="Proteomes" id="UP000033415">
    <property type="component" value="Unassembled WGS sequence"/>
</dbReference>
<protein>
    <submittedName>
        <fullName evidence="2">Adenylate cyclase</fullName>
    </submittedName>
</protein>
<dbReference type="InterPro" id="IPR009195">
    <property type="entry name" value="Uncharacterised_YjbK"/>
</dbReference>
<sequence length="189" mass="22472">MKHLEIELKTLLKKDEYNRLKDQFTDVTPVFQKNYYIDTPDFELREKKVAMRIRTFEDWAELTLKVPQSVGNMEYNQKLQLKDAENYLTKEELPQGLVLNELTKHGIKTSEWQILGCLTTLRYEMQTAIGLMALDESQYFDITDYELELEVENHEQGKQDFQQFLEENQLTYQKAPSKLVRFVKSMKNS</sequence>
<comment type="caution">
    <text evidence="2">The sequence shown here is derived from an EMBL/GenBank/DDBJ whole genome shotgun (WGS) entry which is preliminary data.</text>
</comment>
<dbReference type="InterPro" id="IPR023577">
    <property type="entry name" value="CYTH_domain"/>
</dbReference>
<name>A0A081Q217_STRMT</name>
<dbReference type="CDD" id="cd07762">
    <property type="entry name" value="CYTH-like_Pase_1"/>
    <property type="match status" value="1"/>
</dbReference>
<reference evidence="2 3" key="1">
    <citation type="submission" date="2015-02" db="EMBL/GenBank/DDBJ databases">
        <title>Evolution of amylase-binding proteins of oral streptococcal species.</title>
        <authorList>
            <person name="Haase E.M."/>
        </authorList>
    </citation>
    <scope>NUCLEOTIDE SEQUENCE [LARGE SCALE GENOMIC DNA]</scope>
    <source>
        <strain evidence="2 3">SK137</strain>
    </source>
</reference>
<dbReference type="EMBL" id="JYGQ01000001">
    <property type="protein sequence ID" value="KJQ73214.1"/>
    <property type="molecule type" value="Genomic_DNA"/>
</dbReference>
<dbReference type="Gene3D" id="2.40.320.10">
    <property type="entry name" value="Hypothetical Protein Pfu-838710-001"/>
    <property type="match status" value="1"/>
</dbReference>
<evidence type="ECO:0000313" key="3">
    <source>
        <dbReference type="Proteomes" id="UP000033415"/>
    </source>
</evidence>
<dbReference type="PATRIC" id="fig|28037.100.peg.1166"/>
<dbReference type="SUPFAM" id="SSF55154">
    <property type="entry name" value="CYTH-like phosphatases"/>
    <property type="match status" value="1"/>
</dbReference>
<dbReference type="SMART" id="SM01118">
    <property type="entry name" value="CYTH"/>
    <property type="match status" value="1"/>
</dbReference>
<dbReference type="InterPro" id="IPR033469">
    <property type="entry name" value="CYTH-like_dom_sf"/>
</dbReference>
<organism evidence="2 3">
    <name type="scientific">Streptococcus mitis</name>
    <dbReference type="NCBI Taxonomy" id="28037"/>
    <lineage>
        <taxon>Bacteria</taxon>
        <taxon>Bacillati</taxon>
        <taxon>Bacillota</taxon>
        <taxon>Bacilli</taxon>
        <taxon>Lactobacillales</taxon>
        <taxon>Streptococcaceae</taxon>
        <taxon>Streptococcus</taxon>
        <taxon>Streptococcus mitis group</taxon>
    </lineage>
</organism>
<dbReference type="PROSITE" id="PS51707">
    <property type="entry name" value="CYTH"/>
    <property type="match status" value="1"/>
</dbReference>
<dbReference type="AlphaFoldDB" id="A0A081Q217"/>
<accession>A0A081Q217</accession>
<dbReference type="RefSeq" id="WP_033687050.1">
    <property type="nucleotide sequence ID" value="NZ_JYGQ01000001.1"/>
</dbReference>